<dbReference type="VEuPathDB" id="GiardiaDB:GMRT_22382"/>
<dbReference type="AlphaFoldDB" id="A0A4Z1T892"/>
<comment type="caution">
    <text evidence="2">The sequence shown here is derived from an EMBL/GenBank/DDBJ whole genome shotgun (WGS) entry which is preliminary data.</text>
</comment>
<protein>
    <submittedName>
        <fullName evidence="2">Uncharacterized protein</fullName>
    </submittedName>
</protein>
<evidence type="ECO:0000313" key="2">
    <source>
        <dbReference type="EMBL" id="TNJ28721.1"/>
    </source>
</evidence>
<name>A0A4Z1T892_GIAMU</name>
<keyword evidence="3" id="KW-1185">Reference proteome</keyword>
<evidence type="ECO:0000313" key="3">
    <source>
        <dbReference type="Proteomes" id="UP000315496"/>
    </source>
</evidence>
<dbReference type="EMBL" id="VDLU01000002">
    <property type="protein sequence ID" value="TNJ28721.1"/>
    <property type="molecule type" value="Genomic_DNA"/>
</dbReference>
<sequence>MTFSYFTVPSGTPIRGPLDADLVARLQRRASTPHSVPDASRRRQAVLLARSRRAGLECIRARHRGIVARLRQFQYAERTRERAAQREGAAEQARHRRLALRSGAIGRRYQQWYEACTRRAFLLSPGGAAV</sequence>
<accession>A0A4Z1T892</accession>
<organism evidence="2 3">
    <name type="scientific">Giardia muris</name>
    <dbReference type="NCBI Taxonomy" id="5742"/>
    <lineage>
        <taxon>Eukaryota</taxon>
        <taxon>Metamonada</taxon>
        <taxon>Diplomonadida</taxon>
        <taxon>Hexamitidae</taxon>
        <taxon>Giardiinae</taxon>
        <taxon>Giardia</taxon>
    </lineage>
</organism>
<dbReference type="EMBL" id="VDLU01000002">
    <property type="protein sequence ID" value="TNJ28716.1"/>
    <property type="molecule type" value="Genomic_DNA"/>
</dbReference>
<dbReference type="VEuPathDB" id="GiardiaDB:GMRT_13242"/>
<dbReference type="Proteomes" id="UP000315496">
    <property type="component" value="Chromosome 2"/>
</dbReference>
<proteinExistence type="predicted"/>
<reference evidence="2 3" key="1">
    <citation type="submission" date="2019-05" db="EMBL/GenBank/DDBJ databases">
        <title>The compact genome of Giardia muris reveals important steps in the evolution of intestinal protozoan parasites.</title>
        <authorList>
            <person name="Xu F."/>
            <person name="Jimenez-Gonzalez A."/>
            <person name="Einarsson E."/>
            <person name="Astvaldsson A."/>
            <person name="Peirasmaki D."/>
            <person name="Eckmann L."/>
            <person name="Andersson J.O."/>
            <person name="Svard S.G."/>
            <person name="Jerlstrom-Hultqvist J."/>
        </authorList>
    </citation>
    <scope>NUCLEOTIDE SEQUENCE [LARGE SCALE GENOMIC DNA]</scope>
    <source>
        <strain evidence="2 3">Roberts-Thomson</strain>
    </source>
</reference>
<evidence type="ECO:0000313" key="1">
    <source>
        <dbReference type="EMBL" id="TNJ28716.1"/>
    </source>
</evidence>
<gene>
    <name evidence="1" type="ORF">GMRT_13242</name>
    <name evidence="2" type="ORF">GMRT_22382</name>
</gene>